<accession>A0AAE0UBZ8</accession>
<dbReference type="SUPFAM" id="SSF55486">
    <property type="entry name" value="Metalloproteases ('zincins'), catalytic domain"/>
    <property type="match status" value="1"/>
</dbReference>
<dbReference type="Gene3D" id="3.40.390.10">
    <property type="entry name" value="Collagenase (Catalytic Domain)"/>
    <property type="match status" value="1"/>
</dbReference>
<dbReference type="Gene3D" id="2.60.40.2080">
    <property type="match status" value="2"/>
</dbReference>
<name>A0AAE0UBZ8_SORBR</name>
<feature type="domain" description="H-type lectin" evidence="1">
    <location>
        <begin position="357"/>
        <end position="410"/>
    </location>
</feature>
<comment type="caution">
    <text evidence="2">The sequence shown here is derived from an EMBL/GenBank/DDBJ whole genome shotgun (WGS) entry which is preliminary data.</text>
</comment>
<evidence type="ECO:0000259" key="1">
    <source>
        <dbReference type="Pfam" id="PF09458"/>
    </source>
</evidence>
<dbReference type="GO" id="GO:0030246">
    <property type="term" value="F:carbohydrate binding"/>
    <property type="evidence" value="ECO:0007669"/>
    <property type="project" value="InterPro"/>
</dbReference>
<organism evidence="2 3">
    <name type="scientific">Sordaria brevicollis</name>
    <dbReference type="NCBI Taxonomy" id="83679"/>
    <lineage>
        <taxon>Eukaryota</taxon>
        <taxon>Fungi</taxon>
        <taxon>Dikarya</taxon>
        <taxon>Ascomycota</taxon>
        <taxon>Pezizomycotina</taxon>
        <taxon>Sordariomycetes</taxon>
        <taxon>Sordariomycetidae</taxon>
        <taxon>Sordariales</taxon>
        <taxon>Sordariaceae</taxon>
        <taxon>Sordaria</taxon>
    </lineage>
</organism>
<gene>
    <name evidence="2" type="ORF">B0T20DRAFT_498418</name>
</gene>
<proteinExistence type="predicted"/>
<dbReference type="GO" id="GO:0007155">
    <property type="term" value="P:cell adhesion"/>
    <property type="evidence" value="ECO:0007669"/>
    <property type="project" value="InterPro"/>
</dbReference>
<reference evidence="2" key="1">
    <citation type="journal article" date="2023" name="Mol. Phylogenet. Evol.">
        <title>Genome-scale phylogeny and comparative genomics of the fungal order Sordariales.</title>
        <authorList>
            <person name="Hensen N."/>
            <person name="Bonometti L."/>
            <person name="Westerberg I."/>
            <person name="Brannstrom I.O."/>
            <person name="Guillou S."/>
            <person name="Cros-Aarteil S."/>
            <person name="Calhoun S."/>
            <person name="Haridas S."/>
            <person name="Kuo A."/>
            <person name="Mondo S."/>
            <person name="Pangilinan J."/>
            <person name="Riley R."/>
            <person name="LaButti K."/>
            <person name="Andreopoulos B."/>
            <person name="Lipzen A."/>
            <person name="Chen C."/>
            <person name="Yan M."/>
            <person name="Daum C."/>
            <person name="Ng V."/>
            <person name="Clum A."/>
            <person name="Steindorff A."/>
            <person name="Ohm R.A."/>
            <person name="Martin F."/>
            <person name="Silar P."/>
            <person name="Natvig D.O."/>
            <person name="Lalanne C."/>
            <person name="Gautier V."/>
            <person name="Ament-Velasquez S.L."/>
            <person name="Kruys A."/>
            <person name="Hutchinson M.I."/>
            <person name="Powell A.J."/>
            <person name="Barry K."/>
            <person name="Miller A.N."/>
            <person name="Grigoriev I.V."/>
            <person name="Debuchy R."/>
            <person name="Gladieux P."/>
            <person name="Hiltunen Thoren M."/>
            <person name="Johannesson H."/>
        </authorList>
    </citation>
    <scope>NUCLEOTIDE SEQUENCE</scope>
    <source>
        <strain evidence="2">FGSC 1904</strain>
    </source>
</reference>
<dbReference type="AlphaFoldDB" id="A0AAE0UBZ8"/>
<dbReference type="Proteomes" id="UP001281003">
    <property type="component" value="Unassembled WGS sequence"/>
</dbReference>
<dbReference type="InterPro" id="IPR024079">
    <property type="entry name" value="MetalloPept_cat_dom_sf"/>
</dbReference>
<sequence>MATMTPIGTYTHRAPVMFCAAGNPQDVKTWTGFGGHGNTIDDLAPWPQGSQLRVSVMSGTQVPGWVIDIIKSAAEQWASPLGETLKLQWVSSSDSSDIRISFRTDIPSFSYVGARASMHSQSQPTMNFNFGGWKDAKAVYSHAFVKRLASHLFGHAMGLPHAYLGESPFQWKADELEKLCGSHYANMIKSAKGSNRLRIMESIMRFDVPAALSTKGKDILQGGSGVDSEALNLVRSLYPPLLDACSLRSAAQHHPGFEAGWNGRAVGDRRFNVAQTSNIVTGIEKIDMGLNGNFRLNSSVINVDRGSGYTLRLGAWDNTHLIDATCNVISFHEADTRVQTGRVDWSQLSGGNERSGRQNFSRPFNKTPNVVAFISGLDTAKGRQIRMMCLLQILTETDSIVYGMGVSWLAHEPDDWTIRSGLFDPPLDPNQRERFDTREYSSPLRRDPKHMFYALSHIDVHPNKNIRLAMEVRGDYRKADAKFFTWEDESKFYRLKGVYVAALG</sequence>
<evidence type="ECO:0000313" key="3">
    <source>
        <dbReference type="Proteomes" id="UP001281003"/>
    </source>
</evidence>
<dbReference type="Pfam" id="PF09458">
    <property type="entry name" value="H_lectin"/>
    <property type="match status" value="1"/>
</dbReference>
<dbReference type="SUPFAM" id="SSF141086">
    <property type="entry name" value="Agglutinin HPA-like"/>
    <property type="match status" value="1"/>
</dbReference>
<dbReference type="InterPro" id="IPR019019">
    <property type="entry name" value="H-type_lectin_domain"/>
</dbReference>
<protein>
    <recommendedName>
        <fullName evidence="1">H-type lectin domain-containing protein</fullName>
    </recommendedName>
</protein>
<reference evidence="2" key="2">
    <citation type="submission" date="2023-07" db="EMBL/GenBank/DDBJ databases">
        <authorList>
            <consortium name="Lawrence Berkeley National Laboratory"/>
            <person name="Haridas S."/>
            <person name="Hensen N."/>
            <person name="Bonometti L."/>
            <person name="Westerberg I."/>
            <person name="Brannstrom I.O."/>
            <person name="Guillou S."/>
            <person name="Cros-Aarteil S."/>
            <person name="Calhoun S."/>
            <person name="Kuo A."/>
            <person name="Mondo S."/>
            <person name="Pangilinan J."/>
            <person name="Riley R."/>
            <person name="LaButti K."/>
            <person name="Andreopoulos B."/>
            <person name="Lipzen A."/>
            <person name="Chen C."/>
            <person name="Yanf M."/>
            <person name="Daum C."/>
            <person name="Ng V."/>
            <person name="Clum A."/>
            <person name="Steindorff A."/>
            <person name="Ohm R."/>
            <person name="Martin F."/>
            <person name="Silar P."/>
            <person name="Natvig D."/>
            <person name="Lalanne C."/>
            <person name="Gautier V."/>
            <person name="Ament-velasquez S.L."/>
            <person name="Kruys A."/>
            <person name="Hutchinson M.I."/>
            <person name="Powell A.J."/>
            <person name="Barry K."/>
            <person name="Miller A.N."/>
            <person name="Grigoriev I.V."/>
            <person name="Debuchy R."/>
            <person name="Gladieux P."/>
            <person name="Thoren M.H."/>
            <person name="Johannesson H."/>
        </authorList>
    </citation>
    <scope>NUCLEOTIDE SEQUENCE</scope>
    <source>
        <strain evidence="2">FGSC 1904</strain>
    </source>
</reference>
<keyword evidence="3" id="KW-1185">Reference proteome</keyword>
<dbReference type="InterPro" id="IPR037221">
    <property type="entry name" value="H-type_lectin_dom_sf"/>
</dbReference>
<dbReference type="GO" id="GO:0008237">
    <property type="term" value="F:metallopeptidase activity"/>
    <property type="evidence" value="ECO:0007669"/>
    <property type="project" value="InterPro"/>
</dbReference>
<dbReference type="EMBL" id="JAUTDP010000006">
    <property type="protein sequence ID" value="KAK3398528.1"/>
    <property type="molecule type" value="Genomic_DNA"/>
</dbReference>
<evidence type="ECO:0000313" key="2">
    <source>
        <dbReference type="EMBL" id="KAK3398528.1"/>
    </source>
</evidence>